<dbReference type="Gene3D" id="3.30.530.20">
    <property type="match status" value="1"/>
</dbReference>
<dbReference type="InterPro" id="IPR019587">
    <property type="entry name" value="Polyketide_cyclase/dehydratase"/>
</dbReference>
<gene>
    <name evidence="1" type="ORF">LQ327_12065</name>
</gene>
<reference evidence="1 2" key="1">
    <citation type="submission" date="2021-11" db="EMBL/GenBank/DDBJ databases">
        <title>Draft genome sequence of Actinomycetospora sp. SF1 isolated from the rhizosphere soil.</title>
        <authorList>
            <person name="Duangmal K."/>
            <person name="Chantavorakit T."/>
        </authorList>
    </citation>
    <scope>NUCLEOTIDE SEQUENCE [LARGE SCALE GENOMIC DNA]</scope>
    <source>
        <strain evidence="1 2">TBRC 5722</strain>
    </source>
</reference>
<keyword evidence="2" id="KW-1185">Reference proteome</keyword>
<organism evidence="1 2">
    <name type="scientific">Actinomycetospora endophytica</name>
    <dbReference type="NCBI Taxonomy" id="2291215"/>
    <lineage>
        <taxon>Bacteria</taxon>
        <taxon>Bacillati</taxon>
        <taxon>Actinomycetota</taxon>
        <taxon>Actinomycetes</taxon>
        <taxon>Pseudonocardiales</taxon>
        <taxon>Pseudonocardiaceae</taxon>
        <taxon>Actinomycetospora</taxon>
    </lineage>
</organism>
<dbReference type="Proteomes" id="UP001199469">
    <property type="component" value="Unassembled WGS sequence"/>
</dbReference>
<dbReference type="InterPro" id="IPR023393">
    <property type="entry name" value="START-like_dom_sf"/>
</dbReference>
<dbReference type="RefSeq" id="WP_230733700.1">
    <property type="nucleotide sequence ID" value="NZ_JAJNDB010000002.1"/>
</dbReference>
<comment type="caution">
    <text evidence="1">The sequence shown here is derived from an EMBL/GenBank/DDBJ whole genome shotgun (WGS) entry which is preliminary data.</text>
</comment>
<dbReference type="SUPFAM" id="SSF55961">
    <property type="entry name" value="Bet v1-like"/>
    <property type="match status" value="1"/>
</dbReference>
<evidence type="ECO:0000313" key="2">
    <source>
        <dbReference type="Proteomes" id="UP001199469"/>
    </source>
</evidence>
<sequence length="148" mass="16865">MSDRRVSRDIVVDAPPSAVFAVLADPREHGRFDGSGTVRSAIAGPDRLSRGARFGMSMRLGVPYTINNEVVEFDEDRRIAWRHVGHHRWRYELEPVDEDSTRVTETFDWSTARVPKLLELLRYPATNARGIEATLPRLKAHVEGRERS</sequence>
<name>A0ABS8P776_9PSEU</name>
<proteinExistence type="predicted"/>
<accession>A0ABS8P776</accession>
<dbReference type="Pfam" id="PF10604">
    <property type="entry name" value="Polyketide_cyc2"/>
    <property type="match status" value="1"/>
</dbReference>
<protein>
    <submittedName>
        <fullName evidence="1">SRPBCC family protein</fullName>
    </submittedName>
</protein>
<dbReference type="EMBL" id="JAJNDB010000002">
    <property type="protein sequence ID" value="MCD2194110.1"/>
    <property type="molecule type" value="Genomic_DNA"/>
</dbReference>
<evidence type="ECO:0000313" key="1">
    <source>
        <dbReference type="EMBL" id="MCD2194110.1"/>
    </source>
</evidence>